<sequence length="198" mass="21641">MRIVVSQFVSLDGVVQAPGGAEEDTDGGFAHGGWSHAYFDPEMVGGFVDRAMKDTEALLFGRRTWRTMAAAWPERAGDPFADRMNELPKYVVTRSLREEELTWGNTVRIPGGEVLERVRELRERPGGDVQVMGSPTLARTLITHGLFDELRLMLMPVLLGGGKKLFPEDGAHHPLTLVSAATNPAGTQLLVYQPADAA</sequence>
<dbReference type="InterPro" id="IPR024072">
    <property type="entry name" value="DHFR-like_dom_sf"/>
</dbReference>
<evidence type="ECO:0000313" key="3">
    <source>
        <dbReference type="Proteomes" id="UP000578686"/>
    </source>
</evidence>
<dbReference type="PANTHER" id="PTHR38011:SF2">
    <property type="entry name" value="BIFUNCTIONAL DEAMINASE-REDUCTASE DOMAIN PROTEIN"/>
    <property type="match status" value="1"/>
</dbReference>
<evidence type="ECO:0000313" key="2">
    <source>
        <dbReference type="EMBL" id="NJQ06336.1"/>
    </source>
</evidence>
<gene>
    <name evidence="2" type="ORF">HCN56_12270</name>
</gene>
<dbReference type="GO" id="GO:0008703">
    <property type="term" value="F:5-amino-6-(5-phosphoribosylamino)uracil reductase activity"/>
    <property type="evidence" value="ECO:0007669"/>
    <property type="project" value="InterPro"/>
</dbReference>
<dbReference type="InterPro" id="IPR050765">
    <property type="entry name" value="Riboflavin_Biosynth_HTPR"/>
</dbReference>
<dbReference type="SUPFAM" id="SSF53597">
    <property type="entry name" value="Dihydrofolate reductase-like"/>
    <property type="match status" value="1"/>
</dbReference>
<dbReference type="Pfam" id="PF01872">
    <property type="entry name" value="RibD_C"/>
    <property type="match status" value="1"/>
</dbReference>
<reference evidence="2 3" key="1">
    <citation type="submission" date="2020-03" db="EMBL/GenBank/DDBJ databases">
        <title>Draft genome of Streptomyces sp. ventii, isolated from the Axial Seamount in the Pacific Ocean, and resequencing of the two type strains Streptomyces lonarensis strain NCL 716 and Streptomyces bohaiensis strain 11A07.</title>
        <authorList>
            <person name="Loughran R.M."/>
            <person name="Pfannmuller K.M."/>
            <person name="Wasson B.J."/>
            <person name="Deadmond M.C."/>
            <person name="Paddock B.E."/>
            <person name="Koyack M.J."/>
            <person name="Gallegos D.A."/>
            <person name="Mitchell E.A."/>
            <person name="Ushijima B."/>
            <person name="Saw J.H."/>
            <person name="Mcphail K.L."/>
            <person name="Videau P."/>
        </authorList>
    </citation>
    <scope>NUCLEOTIDE SEQUENCE [LARGE SCALE GENOMIC DNA]</scope>
    <source>
        <strain evidence="2 3">NCL716</strain>
    </source>
</reference>
<organism evidence="2 3">
    <name type="scientific">Streptomyces lonarensis</name>
    <dbReference type="NCBI Taxonomy" id="700599"/>
    <lineage>
        <taxon>Bacteria</taxon>
        <taxon>Bacillati</taxon>
        <taxon>Actinomycetota</taxon>
        <taxon>Actinomycetes</taxon>
        <taxon>Kitasatosporales</taxon>
        <taxon>Streptomycetaceae</taxon>
        <taxon>Streptomyces</taxon>
    </lineage>
</organism>
<dbReference type="InterPro" id="IPR002734">
    <property type="entry name" value="RibDG_C"/>
</dbReference>
<protein>
    <submittedName>
        <fullName evidence="2">Dihydrofolate reductase family protein</fullName>
    </submittedName>
</protein>
<accession>A0A7X6D171</accession>
<dbReference type="AlphaFoldDB" id="A0A7X6D171"/>
<dbReference type="Gene3D" id="3.40.430.10">
    <property type="entry name" value="Dihydrofolate Reductase, subunit A"/>
    <property type="match status" value="1"/>
</dbReference>
<feature type="domain" description="Bacterial bifunctional deaminase-reductase C-terminal" evidence="1">
    <location>
        <begin position="3"/>
        <end position="186"/>
    </location>
</feature>
<comment type="caution">
    <text evidence="2">The sequence shown here is derived from an EMBL/GenBank/DDBJ whole genome shotgun (WGS) entry which is preliminary data.</text>
</comment>
<name>A0A7X6D171_9ACTN</name>
<keyword evidence="3" id="KW-1185">Reference proteome</keyword>
<dbReference type="EMBL" id="JAAVJD010000078">
    <property type="protein sequence ID" value="NJQ06336.1"/>
    <property type="molecule type" value="Genomic_DNA"/>
</dbReference>
<dbReference type="PANTHER" id="PTHR38011">
    <property type="entry name" value="DIHYDROFOLATE REDUCTASE FAMILY PROTEIN (AFU_ORTHOLOGUE AFUA_8G06820)"/>
    <property type="match status" value="1"/>
</dbReference>
<dbReference type="RefSeq" id="WP_167970326.1">
    <property type="nucleotide sequence ID" value="NZ_BHZG01000206.1"/>
</dbReference>
<evidence type="ECO:0000259" key="1">
    <source>
        <dbReference type="Pfam" id="PF01872"/>
    </source>
</evidence>
<proteinExistence type="predicted"/>
<dbReference type="GO" id="GO:0009231">
    <property type="term" value="P:riboflavin biosynthetic process"/>
    <property type="evidence" value="ECO:0007669"/>
    <property type="project" value="InterPro"/>
</dbReference>
<dbReference type="Proteomes" id="UP000578686">
    <property type="component" value="Unassembled WGS sequence"/>
</dbReference>